<dbReference type="AlphaFoldDB" id="A0A291LWR4"/>
<evidence type="ECO:0000256" key="1">
    <source>
        <dbReference type="SAM" id="Phobius"/>
    </source>
</evidence>
<feature type="domain" description="DUF6644" evidence="2">
    <location>
        <begin position="33"/>
        <end position="161"/>
    </location>
</feature>
<protein>
    <recommendedName>
        <fullName evidence="2">DUF6644 domain-containing protein</fullName>
    </recommendedName>
</protein>
<evidence type="ECO:0000259" key="2">
    <source>
        <dbReference type="Pfam" id="PF20349"/>
    </source>
</evidence>
<dbReference type="RefSeq" id="WP_097372714.1">
    <property type="nucleotide sequence ID" value="NZ_CP021404.1"/>
</dbReference>
<keyword evidence="1" id="KW-1133">Transmembrane helix</keyword>
<dbReference type="InterPro" id="IPR046586">
    <property type="entry name" value="DUF6644"/>
</dbReference>
<name>A0A291LWR4_9RHOB</name>
<sequence>MYSLINWVIETLNATALSSFIMGNAWFFPMLEMLHFFGLCLLFGSLLIVDLRVIGLAPRVPLSRVEIFVRVTLVGFAINIATGTLFVIGDSDRYLVNIAFWLKMGVIVLAGLNTAWFVRRIRPQIDAGLEGAALSADARVVAGASLVFWTAVIILGRMIPYVEE</sequence>
<dbReference type="Proteomes" id="UP000219050">
    <property type="component" value="Chromosome"/>
</dbReference>
<feature type="transmembrane region" description="Helical" evidence="1">
    <location>
        <begin position="7"/>
        <end position="28"/>
    </location>
</feature>
<dbReference type="KEGG" id="cmag:CBW24_03645"/>
<keyword evidence="4" id="KW-1185">Reference proteome</keyword>
<evidence type="ECO:0000313" key="3">
    <source>
        <dbReference type="EMBL" id="ATI41186.1"/>
    </source>
</evidence>
<keyword evidence="1" id="KW-0812">Transmembrane</keyword>
<keyword evidence="1" id="KW-0472">Membrane</keyword>
<feature type="transmembrane region" description="Helical" evidence="1">
    <location>
        <begin position="34"/>
        <end position="55"/>
    </location>
</feature>
<gene>
    <name evidence="3" type="ORF">CBW24_03645</name>
</gene>
<dbReference type="OrthoDB" id="118399at2"/>
<dbReference type="EMBL" id="CP021404">
    <property type="protein sequence ID" value="ATI41186.1"/>
    <property type="molecule type" value="Genomic_DNA"/>
</dbReference>
<dbReference type="Pfam" id="PF20349">
    <property type="entry name" value="DUF6644"/>
    <property type="match status" value="1"/>
</dbReference>
<feature type="transmembrane region" description="Helical" evidence="1">
    <location>
        <begin position="138"/>
        <end position="159"/>
    </location>
</feature>
<evidence type="ECO:0000313" key="4">
    <source>
        <dbReference type="Proteomes" id="UP000219050"/>
    </source>
</evidence>
<proteinExistence type="predicted"/>
<feature type="transmembrane region" description="Helical" evidence="1">
    <location>
        <begin position="67"/>
        <end position="88"/>
    </location>
</feature>
<accession>A0A291LWR4</accession>
<reference evidence="3 4" key="1">
    <citation type="submission" date="2017-05" db="EMBL/GenBank/DDBJ databases">
        <title>Comparative genomic and metabolic analysis of manganese-oxidizing mechanisms in Celeribater manganoxidans DY25T: its adaption to the environment of polymetallic nodule.</title>
        <authorList>
            <person name="Wang X."/>
        </authorList>
    </citation>
    <scope>NUCLEOTIDE SEQUENCE [LARGE SCALE GENOMIC DNA]</scope>
    <source>
        <strain evidence="3 4">DY25</strain>
    </source>
</reference>
<feature type="transmembrane region" description="Helical" evidence="1">
    <location>
        <begin position="94"/>
        <end position="118"/>
    </location>
</feature>
<organism evidence="3 4">
    <name type="scientific">Pacificitalea manganoxidans</name>
    <dbReference type="NCBI Taxonomy" id="1411902"/>
    <lineage>
        <taxon>Bacteria</taxon>
        <taxon>Pseudomonadati</taxon>
        <taxon>Pseudomonadota</taxon>
        <taxon>Alphaproteobacteria</taxon>
        <taxon>Rhodobacterales</taxon>
        <taxon>Paracoccaceae</taxon>
        <taxon>Pacificitalea</taxon>
    </lineage>
</organism>